<dbReference type="PROSITE" id="PS50118">
    <property type="entry name" value="HMG_BOX_2"/>
    <property type="match status" value="1"/>
</dbReference>
<dbReference type="GO" id="GO:0030154">
    <property type="term" value="P:cell differentiation"/>
    <property type="evidence" value="ECO:0007669"/>
    <property type="project" value="TreeGrafter"/>
</dbReference>
<dbReference type="InterPro" id="IPR009071">
    <property type="entry name" value="HMG_box_dom"/>
</dbReference>
<name>A0AAD7MTJ2_9AGAR</name>
<dbReference type="SMART" id="SM00398">
    <property type="entry name" value="HMG"/>
    <property type="match status" value="1"/>
</dbReference>
<keyword evidence="6" id="KW-1185">Reference proteome</keyword>
<dbReference type="Gene3D" id="1.10.30.10">
    <property type="entry name" value="High mobility group box domain"/>
    <property type="match status" value="1"/>
</dbReference>
<evidence type="ECO:0000313" key="5">
    <source>
        <dbReference type="EMBL" id="KAJ7731445.1"/>
    </source>
</evidence>
<evidence type="ECO:0000313" key="6">
    <source>
        <dbReference type="Proteomes" id="UP001215280"/>
    </source>
</evidence>
<keyword evidence="1 3" id="KW-0238">DNA-binding</keyword>
<protein>
    <recommendedName>
        <fullName evidence="4">HMG box domain-containing protein</fullName>
    </recommendedName>
</protein>
<evidence type="ECO:0000256" key="2">
    <source>
        <dbReference type="ARBA" id="ARBA00023163"/>
    </source>
</evidence>
<dbReference type="InterPro" id="IPR050140">
    <property type="entry name" value="SRY-related_HMG-box_TF-like"/>
</dbReference>
<dbReference type="SUPFAM" id="SSF47095">
    <property type="entry name" value="HMG-box"/>
    <property type="match status" value="1"/>
</dbReference>
<accession>A0AAD7MTJ2</accession>
<dbReference type="PANTHER" id="PTHR10270:SF161">
    <property type="entry name" value="SEX-DETERMINING REGION Y PROTEIN"/>
    <property type="match status" value="1"/>
</dbReference>
<gene>
    <name evidence="5" type="ORF">DFH07DRAFT_781268</name>
</gene>
<dbReference type="Proteomes" id="UP001215280">
    <property type="component" value="Unassembled WGS sequence"/>
</dbReference>
<dbReference type="AlphaFoldDB" id="A0AAD7MTJ2"/>
<reference evidence="5" key="1">
    <citation type="submission" date="2023-03" db="EMBL/GenBank/DDBJ databases">
        <title>Massive genome expansion in bonnet fungi (Mycena s.s.) driven by repeated elements and novel gene families across ecological guilds.</title>
        <authorList>
            <consortium name="Lawrence Berkeley National Laboratory"/>
            <person name="Harder C.B."/>
            <person name="Miyauchi S."/>
            <person name="Viragh M."/>
            <person name="Kuo A."/>
            <person name="Thoen E."/>
            <person name="Andreopoulos B."/>
            <person name="Lu D."/>
            <person name="Skrede I."/>
            <person name="Drula E."/>
            <person name="Henrissat B."/>
            <person name="Morin E."/>
            <person name="Kohler A."/>
            <person name="Barry K."/>
            <person name="LaButti K."/>
            <person name="Morin E."/>
            <person name="Salamov A."/>
            <person name="Lipzen A."/>
            <person name="Mereny Z."/>
            <person name="Hegedus B."/>
            <person name="Baldrian P."/>
            <person name="Stursova M."/>
            <person name="Weitz H."/>
            <person name="Taylor A."/>
            <person name="Grigoriev I.V."/>
            <person name="Nagy L.G."/>
            <person name="Martin F."/>
            <person name="Kauserud H."/>
        </authorList>
    </citation>
    <scope>NUCLEOTIDE SEQUENCE</scope>
    <source>
        <strain evidence="5">CBHHK188m</strain>
    </source>
</reference>
<dbReference type="EMBL" id="JARJLG010000183">
    <property type="protein sequence ID" value="KAJ7731445.1"/>
    <property type="molecule type" value="Genomic_DNA"/>
</dbReference>
<dbReference type="Pfam" id="PF00505">
    <property type="entry name" value="HMG_box"/>
    <property type="match status" value="1"/>
</dbReference>
<organism evidence="5 6">
    <name type="scientific">Mycena maculata</name>
    <dbReference type="NCBI Taxonomy" id="230809"/>
    <lineage>
        <taxon>Eukaryota</taxon>
        <taxon>Fungi</taxon>
        <taxon>Dikarya</taxon>
        <taxon>Basidiomycota</taxon>
        <taxon>Agaricomycotina</taxon>
        <taxon>Agaricomycetes</taxon>
        <taxon>Agaricomycetidae</taxon>
        <taxon>Agaricales</taxon>
        <taxon>Marasmiineae</taxon>
        <taxon>Mycenaceae</taxon>
        <taxon>Mycena</taxon>
    </lineage>
</organism>
<dbReference type="GO" id="GO:0001228">
    <property type="term" value="F:DNA-binding transcription activator activity, RNA polymerase II-specific"/>
    <property type="evidence" value="ECO:0007669"/>
    <property type="project" value="TreeGrafter"/>
</dbReference>
<keyword evidence="2" id="KW-0804">Transcription</keyword>
<evidence type="ECO:0000259" key="4">
    <source>
        <dbReference type="PROSITE" id="PS50118"/>
    </source>
</evidence>
<dbReference type="InterPro" id="IPR036910">
    <property type="entry name" value="HMG_box_dom_sf"/>
</dbReference>
<evidence type="ECO:0000256" key="3">
    <source>
        <dbReference type="PROSITE-ProRule" id="PRU00267"/>
    </source>
</evidence>
<sequence length="144" mass="16761">MVTKGSTPKRPLNVFMLLARQRRSKIGGQVADSSKILAKEWKEMGMRKKKRFHIQAQLLKESFRRDFPDFKYTRKMKPRKHKAEKNDKKAADFYFKVQAGVEPYAEPKSQRVAQELMPTHCDIHYSGQGLPSKAKGCGLWLEDY</sequence>
<feature type="domain" description="HMG box" evidence="4">
    <location>
        <begin position="8"/>
        <end position="71"/>
    </location>
</feature>
<keyword evidence="3" id="KW-0539">Nucleus</keyword>
<dbReference type="GO" id="GO:0005634">
    <property type="term" value="C:nucleus"/>
    <property type="evidence" value="ECO:0007669"/>
    <property type="project" value="UniProtKB-UniRule"/>
</dbReference>
<comment type="caution">
    <text evidence="5">The sequence shown here is derived from an EMBL/GenBank/DDBJ whole genome shotgun (WGS) entry which is preliminary data.</text>
</comment>
<feature type="DNA-binding region" description="HMG box" evidence="3">
    <location>
        <begin position="8"/>
        <end position="71"/>
    </location>
</feature>
<proteinExistence type="predicted"/>
<dbReference type="PANTHER" id="PTHR10270">
    <property type="entry name" value="SOX TRANSCRIPTION FACTOR"/>
    <property type="match status" value="1"/>
</dbReference>
<dbReference type="GO" id="GO:0000978">
    <property type="term" value="F:RNA polymerase II cis-regulatory region sequence-specific DNA binding"/>
    <property type="evidence" value="ECO:0007669"/>
    <property type="project" value="TreeGrafter"/>
</dbReference>
<evidence type="ECO:0000256" key="1">
    <source>
        <dbReference type="ARBA" id="ARBA00023125"/>
    </source>
</evidence>